<dbReference type="PANTHER" id="PTHR14527">
    <property type="entry name" value="PROTEIN MIS12 HOMOLOG"/>
    <property type="match status" value="1"/>
</dbReference>
<evidence type="ECO:0000256" key="9">
    <source>
        <dbReference type="ARBA" id="ARBA00023328"/>
    </source>
</evidence>
<organism evidence="10 11">
    <name type="scientific">Batrachochytrium salamandrivorans</name>
    <dbReference type="NCBI Taxonomy" id="1357716"/>
    <lineage>
        <taxon>Eukaryota</taxon>
        <taxon>Fungi</taxon>
        <taxon>Fungi incertae sedis</taxon>
        <taxon>Chytridiomycota</taxon>
        <taxon>Chytridiomycota incertae sedis</taxon>
        <taxon>Chytridiomycetes</taxon>
        <taxon>Rhizophydiales</taxon>
        <taxon>Rhizophydiales incertae sedis</taxon>
        <taxon>Batrachochytrium</taxon>
    </lineage>
</organism>
<evidence type="ECO:0000256" key="2">
    <source>
        <dbReference type="ARBA" id="ARBA00008643"/>
    </source>
</evidence>
<keyword evidence="4" id="KW-0132">Cell division</keyword>
<comment type="caution">
    <text evidence="10">The sequence shown here is derived from an EMBL/GenBank/DDBJ whole genome shotgun (WGS) entry which is preliminary data.</text>
</comment>
<dbReference type="Pfam" id="PF05859">
    <property type="entry name" value="Mis12"/>
    <property type="match status" value="1"/>
</dbReference>
<evidence type="ECO:0000256" key="8">
    <source>
        <dbReference type="ARBA" id="ARBA00023306"/>
    </source>
</evidence>
<evidence type="ECO:0000256" key="4">
    <source>
        <dbReference type="ARBA" id="ARBA00022618"/>
    </source>
</evidence>
<protein>
    <recommendedName>
        <fullName evidence="12">Mis12 domain-containing protein</fullName>
    </recommendedName>
</protein>
<evidence type="ECO:0000256" key="3">
    <source>
        <dbReference type="ARBA" id="ARBA00022454"/>
    </source>
</evidence>
<keyword evidence="11" id="KW-1185">Reference proteome</keyword>
<name>A0ABQ8F8M6_9FUNG</name>
<proteinExistence type="inferred from homology"/>
<comment type="subcellular location">
    <subcellularLocation>
        <location evidence="1">Chromosome</location>
        <location evidence="1">Centromere</location>
        <location evidence="1">Kinetochore</location>
    </subcellularLocation>
</comment>
<evidence type="ECO:0000313" key="10">
    <source>
        <dbReference type="EMBL" id="KAH6594134.1"/>
    </source>
</evidence>
<evidence type="ECO:0000256" key="1">
    <source>
        <dbReference type="ARBA" id="ARBA00004629"/>
    </source>
</evidence>
<keyword evidence="6" id="KW-0995">Kinetochore</keyword>
<evidence type="ECO:0000256" key="6">
    <source>
        <dbReference type="ARBA" id="ARBA00022838"/>
    </source>
</evidence>
<dbReference type="Proteomes" id="UP001648503">
    <property type="component" value="Unassembled WGS sequence"/>
</dbReference>
<accession>A0ABQ8F8M6</accession>
<dbReference type="PANTHER" id="PTHR14527:SF2">
    <property type="entry name" value="PROTEIN MIS12 HOMOLOG"/>
    <property type="match status" value="1"/>
</dbReference>
<dbReference type="EMBL" id="JAFCIX010000339">
    <property type="protein sequence ID" value="KAH6594134.1"/>
    <property type="molecule type" value="Genomic_DNA"/>
</dbReference>
<evidence type="ECO:0000256" key="5">
    <source>
        <dbReference type="ARBA" id="ARBA00022776"/>
    </source>
</evidence>
<comment type="similarity">
    <text evidence="2">Belongs to the mis12 family.</text>
</comment>
<keyword evidence="3" id="KW-0158">Chromosome</keyword>
<keyword evidence="5" id="KW-0498">Mitosis</keyword>
<keyword evidence="8" id="KW-0131">Cell cycle</keyword>
<reference evidence="10 11" key="1">
    <citation type="submission" date="2021-02" db="EMBL/GenBank/DDBJ databases">
        <title>Variation within the Batrachochytrium salamandrivorans European outbreak.</title>
        <authorList>
            <person name="Kelly M."/>
            <person name="Pasmans F."/>
            <person name="Shea T.P."/>
            <person name="Munoz J.F."/>
            <person name="Carranza S."/>
            <person name="Cuomo C.A."/>
            <person name="Martel A."/>
        </authorList>
    </citation>
    <scope>NUCLEOTIDE SEQUENCE [LARGE SCALE GENOMIC DNA]</scope>
    <source>
        <strain evidence="10 11">AMFP18/2</strain>
    </source>
</reference>
<gene>
    <name evidence="10" type="ORF">BASA50_006831</name>
</gene>
<keyword evidence="9" id="KW-0137">Centromere</keyword>
<evidence type="ECO:0008006" key="12">
    <source>
        <dbReference type="Google" id="ProtNLM"/>
    </source>
</evidence>
<evidence type="ECO:0000256" key="7">
    <source>
        <dbReference type="ARBA" id="ARBA00023054"/>
    </source>
</evidence>
<sequence length="302" mass="33721">MTDQPSTENIPPTDASLLQSMNAVSLEVVTEHLGFASVHFIDDLIDLVNSLLYKSMSKLESFVAAELGQGIETDKGMASIETLMENCVDKRFDRFEVFGLRNVFAIQPELAMQLSAFPECDLGVTPDQEADLDADIDRLRKQLLANKYMQSQLEEEELYLDDAVAHLNVFGSQLSKLESVAMDNNVYPLSEKLVELTTKISALHSVTEQVHIRTTHPIMRERIADSDRRMQLMQSEIATHIKKRRQISDAAASAGHAGDVPCSGLVATSSRVSAWDVTREYRDAMLIGSVKEMEAFKERLLL</sequence>
<dbReference type="InterPro" id="IPR008685">
    <property type="entry name" value="Centromere_Mis12"/>
</dbReference>
<evidence type="ECO:0000313" key="11">
    <source>
        <dbReference type="Proteomes" id="UP001648503"/>
    </source>
</evidence>
<keyword evidence="7" id="KW-0175">Coiled coil</keyword>